<organism evidence="1 2">
    <name type="scientific">Mucilaginibacter pedocola</name>
    <dbReference type="NCBI Taxonomy" id="1792845"/>
    <lineage>
        <taxon>Bacteria</taxon>
        <taxon>Pseudomonadati</taxon>
        <taxon>Bacteroidota</taxon>
        <taxon>Sphingobacteriia</taxon>
        <taxon>Sphingobacteriales</taxon>
        <taxon>Sphingobacteriaceae</taxon>
        <taxon>Mucilaginibacter</taxon>
    </lineage>
</organism>
<dbReference type="EMBL" id="MBTF01000012">
    <property type="protein sequence ID" value="OOQ59548.1"/>
    <property type="molecule type" value="Genomic_DNA"/>
</dbReference>
<proteinExistence type="predicted"/>
<evidence type="ECO:0008006" key="3">
    <source>
        <dbReference type="Google" id="ProtNLM"/>
    </source>
</evidence>
<evidence type="ECO:0000313" key="1">
    <source>
        <dbReference type="EMBL" id="OOQ59548.1"/>
    </source>
</evidence>
<dbReference type="OrthoDB" id="1091532at2"/>
<dbReference type="Proteomes" id="UP000189739">
    <property type="component" value="Unassembled WGS sequence"/>
</dbReference>
<reference evidence="1 2" key="1">
    <citation type="submission" date="2016-07" db="EMBL/GenBank/DDBJ databases">
        <title>Genomic analysis of zinc-resistant bacterium Mucilaginibacter pedocola TBZ30.</title>
        <authorList>
            <person name="Huang J."/>
            <person name="Tang J."/>
        </authorList>
    </citation>
    <scope>NUCLEOTIDE SEQUENCE [LARGE SCALE GENOMIC DNA]</scope>
    <source>
        <strain evidence="1 2">TBZ30</strain>
    </source>
</reference>
<sequence length="559" mass="62437">MKHYKHVIVLLLCLLGWYRGAAQDVGQMLGAKPFAIGGTAGLGLGTYTSSGIDARERKFSYMLAGSPFISIYGVTFPFTVVVSDQQRGFRQPFNQYGISPQYKWVTVHAGWQSISWSPYTMGGYNFLGGGVELNPGKLRFGFLYGRFNKAIEETSTEPLSFQTPAYRRTGYSTRIGYGTELNHVDVTFLKAKDDITSLTNPPLASGLSPAENVVLGINSRFSILKHFTWDFDVAASIYTRDQKSDSLKNLELDKIAFIRSLITLNASTQLLKAAETGIGYSNNNYNLRLQYKRIDPDYKSMGAYYFETDVENYTMQGNIRLMNNLLNLSGSLGLQHDNLMNDKLVTSKRTISSLGVSYNKQKFGADVRYSNYGIRQDRGLNPVIDTFRVARTNYNVSTMLRYTMGPAEKQHSFILVANIQSLSDLNRFTSAQSLSNSKTANLNYNLSLSKQGLGLNAGINYTLADVYLMHTKFYGPSIGIDKQLLKSKLTLNSSFSYQQQKNNGINAGSLFNLTFNSGYRLSSRDAANLTLIYLKSNSKDATLPSFNEFRSQVNLTHSF</sequence>
<gene>
    <name evidence="1" type="ORF">BC343_05095</name>
</gene>
<protein>
    <recommendedName>
        <fullName evidence="3">Outer membrane protein beta-barrel domain-containing protein</fullName>
    </recommendedName>
</protein>
<accession>A0A1S9PG69</accession>
<dbReference type="AlphaFoldDB" id="A0A1S9PG69"/>
<dbReference type="STRING" id="1792845.BC343_05095"/>
<keyword evidence="2" id="KW-1185">Reference proteome</keyword>
<name>A0A1S9PG69_9SPHI</name>
<evidence type="ECO:0000313" key="2">
    <source>
        <dbReference type="Proteomes" id="UP000189739"/>
    </source>
</evidence>
<comment type="caution">
    <text evidence="1">The sequence shown here is derived from an EMBL/GenBank/DDBJ whole genome shotgun (WGS) entry which is preliminary data.</text>
</comment>
<dbReference type="RefSeq" id="WP_078348279.1">
    <property type="nucleotide sequence ID" value="NZ_MBTF01000012.1"/>
</dbReference>